<dbReference type="AlphaFoldDB" id="A0A1E2UNT9"/>
<evidence type="ECO:0008006" key="3">
    <source>
        <dbReference type="Google" id="ProtNLM"/>
    </source>
</evidence>
<dbReference type="STRING" id="1818881.A3196_06440"/>
<dbReference type="PROSITE" id="PS51257">
    <property type="entry name" value="PROKAR_LIPOPROTEIN"/>
    <property type="match status" value="1"/>
</dbReference>
<protein>
    <recommendedName>
        <fullName evidence="3">CBM-cenC domain-containing protein</fullName>
    </recommendedName>
</protein>
<dbReference type="EMBL" id="LVJZ01000003">
    <property type="protein sequence ID" value="ODB96428.1"/>
    <property type="molecule type" value="Genomic_DNA"/>
</dbReference>
<proteinExistence type="predicted"/>
<dbReference type="Proteomes" id="UP000094849">
    <property type="component" value="Unassembled WGS sequence"/>
</dbReference>
<dbReference type="Gene3D" id="2.60.120.260">
    <property type="entry name" value="Galactose-binding domain-like"/>
    <property type="match status" value="1"/>
</dbReference>
<keyword evidence="2" id="KW-1185">Reference proteome</keyword>
<organism evidence="1 2">
    <name type="scientific">Candidatus Thiodiazotropha endoloripes</name>
    <dbReference type="NCBI Taxonomy" id="1818881"/>
    <lineage>
        <taxon>Bacteria</taxon>
        <taxon>Pseudomonadati</taxon>
        <taxon>Pseudomonadota</taxon>
        <taxon>Gammaproteobacteria</taxon>
        <taxon>Chromatiales</taxon>
        <taxon>Sedimenticolaceae</taxon>
        <taxon>Candidatus Thiodiazotropha</taxon>
    </lineage>
</organism>
<gene>
    <name evidence="1" type="ORF">A3196_06440</name>
</gene>
<sequence>MKTNQFSLSMIVAAMLTLTACSDRNQSDEQTPLQQQQSQPAQTISLPLKNPSFEESDQFVKGWGFSQHAGEPAYEVSIDTTDSADGKNSYRIERKLVQAWGMINQWLPLDSTVGKSIKLSAMIKSEALGPKGFDLSLVFRKANKKFISEISSEIVTGNREWQRIEVTAVVPAKAAHLQITAVLNDAGTAWLDDVQLTLVDKP</sequence>
<name>A0A1E2UNT9_9GAMM</name>
<comment type="caution">
    <text evidence="1">The sequence shown here is derived from an EMBL/GenBank/DDBJ whole genome shotgun (WGS) entry which is preliminary data.</text>
</comment>
<evidence type="ECO:0000313" key="1">
    <source>
        <dbReference type="EMBL" id="ODB96428.1"/>
    </source>
</evidence>
<accession>A0A1E2UNT9</accession>
<reference evidence="1 2" key="1">
    <citation type="submission" date="2016-03" db="EMBL/GenBank/DDBJ databases">
        <title>Chemosynthetic sulphur-oxidizing symbionts of marine invertebrate animals are capable of nitrogen fixation.</title>
        <authorList>
            <person name="Petersen J.M."/>
            <person name="Kemper A."/>
            <person name="Gruber-Vodicka H."/>
            <person name="Cardini U."/>
            <person name="Geest Mvander."/>
            <person name="Kleiner M."/>
            <person name="Bulgheresi S."/>
            <person name="Fussmann M."/>
            <person name="Herbold C."/>
            <person name="Seah B.K.B."/>
            <person name="Antony C.Paul."/>
            <person name="Liu D."/>
            <person name="Belitz A."/>
            <person name="Weber M."/>
        </authorList>
    </citation>
    <scope>NUCLEOTIDE SEQUENCE [LARGE SCALE GENOMIC DNA]</scope>
    <source>
        <strain evidence="1">G_D</strain>
    </source>
</reference>
<evidence type="ECO:0000313" key="2">
    <source>
        <dbReference type="Proteomes" id="UP000094849"/>
    </source>
</evidence>